<dbReference type="AlphaFoldDB" id="A0AAV5AZZ6"/>
<dbReference type="InterPro" id="IPR036779">
    <property type="entry name" value="LysM_dom_sf"/>
</dbReference>
<dbReference type="SUPFAM" id="SSF54106">
    <property type="entry name" value="LysM domain"/>
    <property type="match status" value="1"/>
</dbReference>
<dbReference type="GO" id="GO:0042742">
    <property type="term" value="P:defense response to bacterium"/>
    <property type="evidence" value="ECO:0007669"/>
    <property type="project" value="UniProtKB-KW"/>
</dbReference>
<evidence type="ECO:0000256" key="2">
    <source>
        <dbReference type="ARBA" id="ARBA00022638"/>
    </source>
</evidence>
<evidence type="ECO:0000259" key="5">
    <source>
        <dbReference type="PROSITE" id="PS51782"/>
    </source>
</evidence>
<accession>A0AAV5AZZ6</accession>
<comment type="caution">
    <text evidence="6">The sequence shown here is derived from an EMBL/GenBank/DDBJ whole genome shotgun (WGS) entry which is preliminary data.</text>
</comment>
<dbReference type="Pfam" id="PF01476">
    <property type="entry name" value="LysM"/>
    <property type="match status" value="1"/>
</dbReference>
<keyword evidence="3" id="KW-0378">Hydrolase</keyword>
<dbReference type="EMBL" id="BQKB01000042">
    <property type="protein sequence ID" value="GJM53514.1"/>
    <property type="molecule type" value="Genomic_DNA"/>
</dbReference>
<dbReference type="SMART" id="SM00257">
    <property type="entry name" value="LysM"/>
    <property type="match status" value="1"/>
</dbReference>
<dbReference type="Pfam" id="PF01832">
    <property type="entry name" value="Glucosaminidase"/>
    <property type="match status" value="1"/>
</dbReference>
<sequence length="251" mass="28594">MITTSPRKEISTNQAASTYKTDTAEETLEATSAVKVTPAVIRQYIEDYKDIAMVEMQRYNIPASITLAQGILESGSGQGRLARLARNHFGIKCHLGWEGEIIHHDDDEKGECFRKYVRPEDSFEDHSLFLVNRPRYAFLFQLKSSDYKGWAHGLKKAGYATDPKYPSKLIFLIDKYELHKYDKQVLGEIYHSQKNHSEPIQLGDQTIYIVQAGDTLYSISRKTGVSVDELMRINNLTTPSIRSGQELIIKM</sequence>
<keyword evidence="1" id="KW-0929">Antimicrobial</keyword>
<keyword evidence="2" id="KW-0081">Bacteriolytic enzyme</keyword>
<dbReference type="CDD" id="cd00118">
    <property type="entry name" value="LysM"/>
    <property type="match status" value="1"/>
</dbReference>
<evidence type="ECO:0000256" key="4">
    <source>
        <dbReference type="ARBA" id="ARBA00032108"/>
    </source>
</evidence>
<evidence type="ECO:0000313" key="9">
    <source>
        <dbReference type="Proteomes" id="UP001208692"/>
    </source>
</evidence>
<dbReference type="PROSITE" id="PS51782">
    <property type="entry name" value="LYSM"/>
    <property type="match status" value="1"/>
</dbReference>
<evidence type="ECO:0000313" key="7">
    <source>
        <dbReference type="EMBL" id="GJM53514.1"/>
    </source>
</evidence>
<dbReference type="Gene3D" id="1.10.530.10">
    <property type="match status" value="1"/>
</dbReference>
<keyword evidence="9" id="KW-1185">Reference proteome</keyword>
<feature type="domain" description="LysM" evidence="5">
    <location>
        <begin position="206"/>
        <end position="249"/>
    </location>
</feature>
<protein>
    <recommendedName>
        <fullName evidence="4">Peptidoglycan hydrolase</fullName>
    </recommendedName>
</protein>
<evidence type="ECO:0000256" key="1">
    <source>
        <dbReference type="ARBA" id="ARBA00022529"/>
    </source>
</evidence>
<gene>
    <name evidence="6" type="ORF">RCZ15_21480</name>
    <name evidence="7" type="ORF">RCZ16_18300</name>
</gene>
<evidence type="ECO:0000256" key="3">
    <source>
        <dbReference type="ARBA" id="ARBA00022801"/>
    </source>
</evidence>
<dbReference type="InterPro" id="IPR051056">
    <property type="entry name" value="Glycosyl_Hydrolase_73"/>
</dbReference>
<dbReference type="InterPro" id="IPR002901">
    <property type="entry name" value="MGlyc_endo_b_GlcNAc-like_dom"/>
</dbReference>
<evidence type="ECO:0000313" key="6">
    <source>
        <dbReference type="EMBL" id="GJM51175.1"/>
    </source>
</evidence>
<dbReference type="EMBL" id="BQKA01000042">
    <property type="protein sequence ID" value="GJM51175.1"/>
    <property type="molecule type" value="Genomic_DNA"/>
</dbReference>
<dbReference type="SMART" id="SM00047">
    <property type="entry name" value="LYZ2"/>
    <property type="match status" value="1"/>
</dbReference>
<proteinExistence type="predicted"/>
<dbReference type="PANTHER" id="PTHR33308">
    <property type="entry name" value="PEPTIDOGLYCAN HYDROLASE FLGJ"/>
    <property type="match status" value="1"/>
</dbReference>
<dbReference type="GO" id="GO:0031640">
    <property type="term" value="P:killing of cells of another organism"/>
    <property type="evidence" value="ECO:0007669"/>
    <property type="project" value="UniProtKB-KW"/>
</dbReference>
<name>A0AAV5AZZ6_9FLAO</name>
<dbReference type="Proteomes" id="UP001208692">
    <property type="component" value="Unassembled WGS sequence"/>
</dbReference>
<evidence type="ECO:0000313" key="8">
    <source>
        <dbReference type="Proteomes" id="UP001207736"/>
    </source>
</evidence>
<dbReference type="InterPro" id="IPR018392">
    <property type="entry name" value="LysM"/>
</dbReference>
<dbReference type="PANTHER" id="PTHR33308:SF9">
    <property type="entry name" value="PEPTIDOGLYCAN HYDROLASE FLGJ"/>
    <property type="match status" value="1"/>
</dbReference>
<dbReference type="GO" id="GO:0004040">
    <property type="term" value="F:amidase activity"/>
    <property type="evidence" value="ECO:0007669"/>
    <property type="project" value="InterPro"/>
</dbReference>
<organism evidence="6 8">
    <name type="scientific">Capnocytophaga catalasegens</name>
    <dbReference type="NCBI Taxonomy" id="1004260"/>
    <lineage>
        <taxon>Bacteria</taxon>
        <taxon>Pseudomonadati</taxon>
        <taxon>Bacteroidota</taxon>
        <taxon>Flavobacteriia</taxon>
        <taxon>Flavobacteriales</taxon>
        <taxon>Flavobacteriaceae</taxon>
        <taxon>Capnocytophaga</taxon>
    </lineage>
</organism>
<dbReference type="Proteomes" id="UP001207736">
    <property type="component" value="Unassembled WGS sequence"/>
</dbReference>
<dbReference type="Gene3D" id="3.10.350.10">
    <property type="entry name" value="LysM domain"/>
    <property type="match status" value="1"/>
</dbReference>
<reference evidence="6 9" key="1">
    <citation type="submission" date="2021-11" db="EMBL/GenBank/DDBJ databases">
        <title>Draft genome sequence of Capnocytophaga sp. strain KC07075 isolated from cat oral cavity.</title>
        <authorList>
            <person name="Suzuki M."/>
            <person name="Imaoka K."/>
            <person name="Kimura M."/>
            <person name="Morikawa S."/>
            <person name="Maeda K."/>
        </authorList>
    </citation>
    <scope>NUCLEOTIDE SEQUENCE</scope>
    <source>
        <strain evidence="6">KC07075</strain>
        <strain evidence="7 9">KC07079</strain>
    </source>
</reference>